<evidence type="ECO:0000256" key="2">
    <source>
        <dbReference type="ARBA" id="ARBA00005369"/>
    </source>
</evidence>
<dbReference type="InterPro" id="IPR000682">
    <property type="entry name" value="PCMT"/>
</dbReference>
<gene>
    <name evidence="10" type="ORF">SAMN05216241_101238</name>
</gene>
<dbReference type="GO" id="GO:0005737">
    <property type="term" value="C:cytoplasm"/>
    <property type="evidence" value="ECO:0007669"/>
    <property type="project" value="UniProtKB-SubCell"/>
</dbReference>
<dbReference type="GO" id="GO:0030091">
    <property type="term" value="P:protein repair"/>
    <property type="evidence" value="ECO:0007669"/>
    <property type="project" value="UniProtKB-UniRule"/>
</dbReference>
<dbReference type="NCBIfam" id="NF001453">
    <property type="entry name" value="PRK00312.1"/>
    <property type="match status" value="1"/>
</dbReference>
<evidence type="ECO:0000256" key="1">
    <source>
        <dbReference type="ARBA" id="ARBA00004496"/>
    </source>
</evidence>
<dbReference type="PANTHER" id="PTHR11579">
    <property type="entry name" value="PROTEIN-L-ISOASPARTATE O-METHYLTRANSFERASE"/>
    <property type="match status" value="1"/>
</dbReference>
<keyword evidence="8" id="KW-0949">S-adenosyl-L-methionine</keyword>
<evidence type="ECO:0000256" key="6">
    <source>
        <dbReference type="ARBA" id="ARBA00022603"/>
    </source>
</evidence>
<evidence type="ECO:0000256" key="7">
    <source>
        <dbReference type="ARBA" id="ARBA00022679"/>
    </source>
</evidence>
<keyword evidence="6 10" id="KW-0489">Methyltransferase</keyword>
<dbReference type="NCBIfam" id="TIGR00080">
    <property type="entry name" value="pimt"/>
    <property type="match status" value="1"/>
</dbReference>
<dbReference type="AlphaFoldDB" id="A0A1G7LFZ5"/>
<dbReference type="Gene3D" id="3.40.50.150">
    <property type="entry name" value="Vaccinia Virus protein VP39"/>
    <property type="match status" value="1"/>
</dbReference>
<dbReference type="Pfam" id="PF01135">
    <property type="entry name" value="PCMT"/>
    <property type="match status" value="1"/>
</dbReference>
<evidence type="ECO:0000313" key="11">
    <source>
        <dbReference type="Proteomes" id="UP000199415"/>
    </source>
</evidence>
<dbReference type="Proteomes" id="UP000199415">
    <property type="component" value="Unassembled WGS sequence"/>
</dbReference>
<evidence type="ECO:0000313" key="10">
    <source>
        <dbReference type="EMBL" id="SDF48482.1"/>
    </source>
</evidence>
<organism evidence="10 11">
    <name type="scientific">Limimonas halophila</name>
    <dbReference type="NCBI Taxonomy" id="1082479"/>
    <lineage>
        <taxon>Bacteria</taxon>
        <taxon>Pseudomonadati</taxon>
        <taxon>Pseudomonadota</taxon>
        <taxon>Alphaproteobacteria</taxon>
        <taxon>Rhodospirillales</taxon>
        <taxon>Rhodovibrionaceae</taxon>
        <taxon>Limimonas</taxon>
    </lineage>
</organism>
<comment type="similarity">
    <text evidence="2">Belongs to the methyltransferase superfamily. L-isoaspartyl/D-aspartyl protein methyltransferase family.</text>
</comment>
<dbReference type="PANTHER" id="PTHR11579:SF0">
    <property type="entry name" value="PROTEIN-L-ISOASPARTATE(D-ASPARTATE) O-METHYLTRANSFERASE"/>
    <property type="match status" value="1"/>
</dbReference>
<reference evidence="10 11" key="1">
    <citation type="submission" date="2016-10" db="EMBL/GenBank/DDBJ databases">
        <authorList>
            <person name="de Groot N.N."/>
        </authorList>
    </citation>
    <scope>NUCLEOTIDE SEQUENCE [LARGE SCALE GENOMIC DNA]</scope>
    <source>
        <strain evidence="10 11">DSM 25584</strain>
    </source>
</reference>
<dbReference type="RefSeq" id="WP_218119080.1">
    <property type="nucleotide sequence ID" value="NZ_FNCE01000001.1"/>
</dbReference>
<dbReference type="STRING" id="1082479.SAMN05216241_101238"/>
<dbReference type="FunFam" id="3.40.50.150:FF:000010">
    <property type="entry name" value="Protein-L-isoaspartate O-methyltransferase"/>
    <property type="match status" value="1"/>
</dbReference>
<name>A0A1G7LFZ5_9PROT</name>
<dbReference type="GO" id="GO:0032259">
    <property type="term" value="P:methylation"/>
    <property type="evidence" value="ECO:0007669"/>
    <property type="project" value="UniProtKB-KW"/>
</dbReference>
<dbReference type="EC" id="2.1.1.77" evidence="3 9"/>
<evidence type="ECO:0000256" key="5">
    <source>
        <dbReference type="ARBA" id="ARBA00022490"/>
    </source>
</evidence>
<sequence length="230" mass="24536">MTAQIPPDDARTQQARRAMLRVIDDEVADTARYTGRTQLSPEVRRAMGTVPRHAFVPEREREHAYDNRPLPIGQGQTISQPYIVAIMTELADLTGDSRVLEVGTGCGYQAAVLAAIAGEVHSVEAVPELAQTARERLRALGITNVTVHEAGGTPGLPDEAPFDAILATAAASREQADRLTAQLAPGGRMILPIDTGRSFFGGQSLTRITKAADGEASEESVLPVAFVPMV</sequence>
<evidence type="ECO:0000256" key="3">
    <source>
        <dbReference type="ARBA" id="ARBA00011890"/>
    </source>
</evidence>
<dbReference type="GO" id="GO:0004719">
    <property type="term" value="F:protein-L-isoaspartate (D-aspartate) O-methyltransferase activity"/>
    <property type="evidence" value="ECO:0007669"/>
    <property type="project" value="UniProtKB-UniRule"/>
</dbReference>
<dbReference type="SUPFAM" id="SSF53335">
    <property type="entry name" value="S-adenosyl-L-methionine-dependent methyltransferases"/>
    <property type="match status" value="1"/>
</dbReference>
<keyword evidence="11" id="KW-1185">Reference proteome</keyword>
<dbReference type="EMBL" id="FNCE01000001">
    <property type="protein sequence ID" value="SDF48482.1"/>
    <property type="molecule type" value="Genomic_DNA"/>
</dbReference>
<protein>
    <recommendedName>
        <fullName evidence="4 9">Protein-L-isoaspartate O-methyltransferase</fullName>
        <ecNumber evidence="3 9">2.1.1.77</ecNumber>
    </recommendedName>
</protein>
<evidence type="ECO:0000256" key="4">
    <source>
        <dbReference type="ARBA" id="ARBA00013346"/>
    </source>
</evidence>
<evidence type="ECO:0000256" key="8">
    <source>
        <dbReference type="ARBA" id="ARBA00022691"/>
    </source>
</evidence>
<accession>A0A1G7LFZ5</accession>
<keyword evidence="7 10" id="KW-0808">Transferase</keyword>
<keyword evidence="5" id="KW-0963">Cytoplasm</keyword>
<evidence type="ECO:0000256" key="9">
    <source>
        <dbReference type="NCBIfam" id="TIGR00080"/>
    </source>
</evidence>
<dbReference type="CDD" id="cd02440">
    <property type="entry name" value="AdoMet_MTases"/>
    <property type="match status" value="1"/>
</dbReference>
<proteinExistence type="inferred from homology"/>
<dbReference type="InterPro" id="IPR029063">
    <property type="entry name" value="SAM-dependent_MTases_sf"/>
</dbReference>
<comment type="subcellular location">
    <subcellularLocation>
        <location evidence="1">Cytoplasm</location>
    </subcellularLocation>
</comment>